<protein>
    <recommendedName>
        <fullName evidence="7">tRNA (guanine-N(7)-)-methyltransferase</fullName>
        <ecNumber evidence="7">2.1.1.33</ecNumber>
    </recommendedName>
    <alternativeName>
        <fullName evidence="7">tRNA (guanine(46)-N(7))-methyltransferase</fullName>
    </alternativeName>
    <alternativeName>
        <fullName evidence="7">tRNA(m7G46)-methyltransferase</fullName>
    </alternativeName>
</protein>
<evidence type="ECO:0000256" key="4">
    <source>
        <dbReference type="ARBA" id="ARBA00022679"/>
    </source>
</evidence>
<dbReference type="STRING" id="856793.MICA_1117"/>
<dbReference type="HAMAP" id="MF_01057">
    <property type="entry name" value="tRNA_methyltr_TrmB"/>
    <property type="match status" value="1"/>
</dbReference>
<organism evidence="8 9">
    <name type="scientific">Micavibrio aeruginosavorus (strain ARL-13)</name>
    <dbReference type="NCBI Taxonomy" id="856793"/>
    <lineage>
        <taxon>Bacteria</taxon>
        <taxon>Pseudomonadati</taxon>
        <taxon>Bdellovibrionota</taxon>
        <taxon>Bdellovibrionia</taxon>
        <taxon>Bdellovibrionales</taxon>
        <taxon>Pseudobdellovibrionaceae</taxon>
        <taxon>Micavibrio</taxon>
    </lineage>
</organism>
<dbReference type="UniPathway" id="UPA00989"/>
<dbReference type="AlphaFoldDB" id="G2KNB2"/>
<evidence type="ECO:0000256" key="5">
    <source>
        <dbReference type="ARBA" id="ARBA00022691"/>
    </source>
</evidence>
<dbReference type="SUPFAM" id="SSF53335">
    <property type="entry name" value="S-adenosyl-L-methionine-dependent methyltransferases"/>
    <property type="match status" value="1"/>
</dbReference>
<evidence type="ECO:0000313" key="9">
    <source>
        <dbReference type="Proteomes" id="UP000009286"/>
    </source>
</evidence>
<feature type="binding site" evidence="7">
    <location>
        <position position="104"/>
    </location>
    <ligand>
        <name>S-adenosyl-L-methionine</name>
        <dbReference type="ChEBI" id="CHEBI:59789"/>
    </ligand>
</feature>
<keyword evidence="6 7" id="KW-0819">tRNA processing</keyword>
<dbReference type="InterPro" id="IPR029063">
    <property type="entry name" value="SAM-dependent_MTases_sf"/>
</dbReference>
<evidence type="ECO:0000256" key="1">
    <source>
        <dbReference type="ARBA" id="ARBA00000142"/>
    </source>
</evidence>
<feature type="binding site" evidence="7">
    <location>
        <begin position="226"/>
        <end position="229"/>
    </location>
    <ligand>
        <name>substrate</name>
    </ligand>
</feature>
<feature type="binding site" evidence="7">
    <location>
        <position position="131"/>
    </location>
    <ligand>
        <name>S-adenosyl-L-methionine</name>
        <dbReference type="ChEBI" id="CHEBI:59789"/>
    </ligand>
</feature>
<dbReference type="InterPro" id="IPR055361">
    <property type="entry name" value="tRNA_methyltr_TrmB_bact"/>
</dbReference>
<evidence type="ECO:0000256" key="2">
    <source>
        <dbReference type="ARBA" id="ARBA00003015"/>
    </source>
</evidence>
<gene>
    <name evidence="7 8" type="primary">trmB</name>
    <name evidence="8" type="ordered locus">MICA_1117</name>
</gene>
<keyword evidence="3 7" id="KW-0489">Methyltransferase</keyword>
<keyword evidence="5 7" id="KW-0949">S-adenosyl-L-methionine</keyword>
<name>G2KNB2_MICAA</name>
<dbReference type="PROSITE" id="PS51625">
    <property type="entry name" value="SAM_MT_TRMB"/>
    <property type="match status" value="1"/>
</dbReference>
<comment type="pathway">
    <text evidence="7">tRNA modification; N(7)-methylguanine-tRNA biosynthesis.</text>
</comment>
<dbReference type="NCBIfam" id="TIGR00091">
    <property type="entry name" value="tRNA (guanosine(46)-N7)-methyltransferase TrmB"/>
    <property type="match status" value="1"/>
</dbReference>
<comment type="function">
    <text evidence="2 7">Catalyzes the formation of N(7)-methylguanine at position 46 (m7G46) in tRNA.</text>
</comment>
<dbReference type="RefSeq" id="WP_014102668.1">
    <property type="nucleotide sequence ID" value="NC_016026.1"/>
</dbReference>
<dbReference type="PANTHER" id="PTHR23417:SF14">
    <property type="entry name" value="PENTACOTRIPEPTIDE-REPEAT REGION OF PRORP DOMAIN-CONTAINING PROTEIN"/>
    <property type="match status" value="1"/>
</dbReference>
<feature type="binding site" evidence="7">
    <location>
        <position position="189"/>
    </location>
    <ligand>
        <name>substrate</name>
    </ligand>
</feature>
<dbReference type="OrthoDB" id="9802090at2"/>
<feature type="binding site" evidence="7">
    <location>
        <position position="157"/>
    </location>
    <ligand>
        <name>substrate</name>
    </ligand>
</feature>
<reference evidence="8 9" key="1">
    <citation type="journal article" date="2011" name="BMC Genomics">
        <title>Genomic insights into an obligate epibiotic bacterial predator: Micavibrio aeruginosavorus ARL-13.</title>
        <authorList>
            <person name="Wang Z."/>
            <person name="Kadouri D."/>
            <person name="Wu M."/>
        </authorList>
    </citation>
    <scope>NUCLEOTIDE SEQUENCE [LARGE SCALE GENOMIC DNA]</scope>
    <source>
        <strain evidence="8 9">ARL-13</strain>
    </source>
</reference>
<evidence type="ECO:0000256" key="3">
    <source>
        <dbReference type="ARBA" id="ARBA00022603"/>
    </source>
</evidence>
<dbReference type="GO" id="GO:0008176">
    <property type="term" value="F:tRNA (guanine(46)-N7)-methyltransferase activity"/>
    <property type="evidence" value="ECO:0007669"/>
    <property type="project" value="UniProtKB-UniRule"/>
</dbReference>
<evidence type="ECO:0000256" key="7">
    <source>
        <dbReference type="HAMAP-Rule" id="MF_01057"/>
    </source>
</evidence>
<comment type="caution">
    <text evidence="7">Lacks conserved residue(s) required for the propagation of feature annotation.</text>
</comment>
<dbReference type="Proteomes" id="UP000009286">
    <property type="component" value="Chromosome"/>
</dbReference>
<dbReference type="HOGENOM" id="CLU_050910_0_3_5"/>
<dbReference type="GO" id="GO:0043527">
    <property type="term" value="C:tRNA methyltransferase complex"/>
    <property type="evidence" value="ECO:0007669"/>
    <property type="project" value="TreeGrafter"/>
</dbReference>
<dbReference type="Pfam" id="PF02390">
    <property type="entry name" value="Methyltransf_4"/>
    <property type="match status" value="1"/>
</dbReference>
<dbReference type="InterPro" id="IPR003358">
    <property type="entry name" value="tRNA_(Gua-N-7)_MeTrfase_Trmb"/>
</dbReference>
<feature type="binding site" evidence="7">
    <location>
        <position position="79"/>
    </location>
    <ligand>
        <name>S-adenosyl-L-methionine</name>
        <dbReference type="ChEBI" id="CHEBI:59789"/>
    </ligand>
</feature>
<dbReference type="EC" id="2.1.1.33" evidence="7"/>
<keyword evidence="4 7" id="KW-0808">Transferase</keyword>
<evidence type="ECO:0000256" key="6">
    <source>
        <dbReference type="ARBA" id="ARBA00022694"/>
    </source>
</evidence>
<dbReference type="PANTHER" id="PTHR23417">
    <property type="entry name" value="3-DEOXY-D-MANNO-OCTULOSONIC-ACID TRANSFERASE/TRNA GUANINE-N 7 - -METHYLTRANSFERASE"/>
    <property type="match status" value="1"/>
</dbReference>
<evidence type="ECO:0000313" key="8">
    <source>
        <dbReference type="EMBL" id="AEP09445.1"/>
    </source>
</evidence>
<accession>G2KNB2</accession>
<feature type="binding site" evidence="7">
    <location>
        <position position="153"/>
    </location>
    <ligand>
        <name>S-adenosyl-L-methionine</name>
        <dbReference type="ChEBI" id="CHEBI:59789"/>
    </ligand>
</feature>
<proteinExistence type="inferred from homology"/>
<dbReference type="KEGG" id="mai:MICA_1117"/>
<comment type="catalytic activity">
    <reaction evidence="1 7">
        <text>guanosine(46) in tRNA + S-adenosyl-L-methionine = N(7)-methylguanosine(46) in tRNA + S-adenosyl-L-homocysteine</text>
        <dbReference type="Rhea" id="RHEA:42708"/>
        <dbReference type="Rhea" id="RHEA-COMP:10188"/>
        <dbReference type="Rhea" id="RHEA-COMP:10189"/>
        <dbReference type="ChEBI" id="CHEBI:57856"/>
        <dbReference type="ChEBI" id="CHEBI:59789"/>
        <dbReference type="ChEBI" id="CHEBI:74269"/>
        <dbReference type="ChEBI" id="CHEBI:74480"/>
        <dbReference type="EC" id="2.1.1.33"/>
    </reaction>
</comment>
<dbReference type="Gene3D" id="3.40.50.150">
    <property type="entry name" value="Vaccinia Virus protein VP39"/>
    <property type="match status" value="1"/>
</dbReference>
<comment type="similarity">
    <text evidence="7">Belongs to the class I-like SAM-binding methyltransferase superfamily. TrmB family.</text>
</comment>
<dbReference type="EMBL" id="CP002382">
    <property type="protein sequence ID" value="AEP09445.1"/>
    <property type="molecule type" value="Genomic_DNA"/>
</dbReference>
<keyword evidence="9" id="KW-1185">Reference proteome</keyword>
<dbReference type="eggNOG" id="COG0220">
    <property type="taxonomic scope" value="Bacteria"/>
</dbReference>
<sequence>MSTDKQRNDTNLTIPHTDVDRDKRRLYGRRQGRPLKPERASVLDSLLPQLQIQPDALKPASLRDVDLFGRAFTGGMWFEIGFGNGEHVAALHRQHPDTAFIGAEPFINGMSAFLKDIQDDDTANVRVWMDDAILVVNALADQTLDGIYVLNPDPWPKKRHYKRRIISPENLNRFARVLKPGGMLIMATDVDDLAEWMRDQAEAHPAFTWTGHPADLHTMPEGWIPTRYEEKGRAAGRVQTYLLYKRA</sequence>